<protein>
    <submittedName>
        <fullName evidence="11">NADH:ubiquinone oxidoreductase subunit F (NADH-binding)</fullName>
    </submittedName>
</protein>
<dbReference type="SUPFAM" id="SSF54862">
    <property type="entry name" value="4Fe-4S ferredoxins"/>
    <property type="match status" value="1"/>
</dbReference>
<dbReference type="Pfam" id="PF01512">
    <property type="entry name" value="Complex1_51K"/>
    <property type="match status" value="1"/>
</dbReference>
<dbReference type="Proteomes" id="UP000316096">
    <property type="component" value="Unassembled WGS sequence"/>
</dbReference>
<keyword evidence="6" id="KW-0288">FMN</keyword>
<dbReference type="AlphaFoldDB" id="A0A543CUE4"/>
<evidence type="ECO:0000256" key="7">
    <source>
        <dbReference type="ARBA" id="ARBA00022723"/>
    </source>
</evidence>
<dbReference type="OrthoDB" id="3396880at2"/>
<dbReference type="Pfam" id="PF13459">
    <property type="entry name" value="Fer4_15"/>
    <property type="match status" value="1"/>
</dbReference>
<keyword evidence="9" id="KW-0411">Iron-sulfur</keyword>
<dbReference type="SUPFAM" id="SSF142019">
    <property type="entry name" value="Nqo1 FMN-binding domain-like"/>
    <property type="match status" value="1"/>
</dbReference>
<dbReference type="InterPro" id="IPR037207">
    <property type="entry name" value="Nuop51_4Fe4S-bd_sf"/>
</dbReference>
<evidence type="ECO:0000313" key="12">
    <source>
        <dbReference type="Proteomes" id="UP000316096"/>
    </source>
</evidence>
<dbReference type="PANTHER" id="PTHR11780:SF10">
    <property type="entry name" value="NADH DEHYDROGENASE [UBIQUINONE] FLAVOPROTEIN 1, MITOCHONDRIAL"/>
    <property type="match status" value="1"/>
</dbReference>
<dbReference type="Gene3D" id="3.10.20.600">
    <property type="match status" value="1"/>
</dbReference>
<evidence type="ECO:0000256" key="1">
    <source>
        <dbReference type="ARBA" id="ARBA00001917"/>
    </source>
</evidence>
<comment type="similarity">
    <text evidence="3">Belongs to the complex I 51 kDa subunit family.</text>
</comment>
<proteinExistence type="inferred from homology"/>
<dbReference type="PANTHER" id="PTHR11780">
    <property type="entry name" value="NADH-UBIQUINONE OXIDOREDUCTASE FLAVOPROTEIN 1 NDUFV1"/>
    <property type="match status" value="1"/>
</dbReference>
<evidence type="ECO:0000256" key="6">
    <source>
        <dbReference type="ARBA" id="ARBA00022643"/>
    </source>
</evidence>
<keyword evidence="4" id="KW-0004">4Fe-4S</keyword>
<comment type="cofactor">
    <cofactor evidence="1">
        <name>FMN</name>
        <dbReference type="ChEBI" id="CHEBI:58210"/>
    </cofactor>
</comment>
<evidence type="ECO:0000256" key="5">
    <source>
        <dbReference type="ARBA" id="ARBA00022630"/>
    </source>
</evidence>
<dbReference type="Gene3D" id="1.20.1440.230">
    <property type="entry name" value="NADH-ubiquinone oxidoreductase 51kDa subunit, iron-sulphur binding domain"/>
    <property type="match status" value="1"/>
</dbReference>
<evidence type="ECO:0000256" key="8">
    <source>
        <dbReference type="ARBA" id="ARBA00023004"/>
    </source>
</evidence>
<dbReference type="SMART" id="SM00928">
    <property type="entry name" value="NADH_4Fe-4S"/>
    <property type="match status" value="1"/>
</dbReference>
<reference evidence="11 12" key="1">
    <citation type="submission" date="2019-06" db="EMBL/GenBank/DDBJ databases">
        <title>Sequencing the genomes of 1000 actinobacteria strains.</title>
        <authorList>
            <person name="Klenk H.-P."/>
        </authorList>
    </citation>
    <scope>NUCLEOTIDE SEQUENCE [LARGE SCALE GENOMIC DNA]</scope>
    <source>
        <strain evidence="11 12">DSM 102200</strain>
    </source>
</reference>
<dbReference type="InterPro" id="IPR019575">
    <property type="entry name" value="Nuop51_4Fe4S-bd"/>
</dbReference>
<name>A0A543CUE4_9ACTN</name>
<dbReference type="Pfam" id="PF10589">
    <property type="entry name" value="NADH_4Fe-4S"/>
    <property type="match status" value="1"/>
</dbReference>
<comment type="cofactor">
    <cofactor evidence="2">
        <name>[4Fe-4S] cluster</name>
        <dbReference type="ChEBI" id="CHEBI:49883"/>
    </cofactor>
</comment>
<evidence type="ECO:0000313" key="11">
    <source>
        <dbReference type="EMBL" id="TQM00488.1"/>
    </source>
</evidence>
<dbReference type="InterPro" id="IPR011538">
    <property type="entry name" value="Nuo51_FMN-bd"/>
</dbReference>
<evidence type="ECO:0000259" key="10">
    <source>
        <dbReference type="SMART" id="SM00928"/>
    </source>
</evidence>
<evidence type="ECO:0000256" key="3">
    <source>
        <dbReference type="ARBA" id="ARBA00007523"/>
    </source>
</evidence>
<evidence type="ECO:0000256" key="2">
    <source>
        <dbReference type="ARBA" id="ARBA00001966"/>
    </source>
</evidence>
<keyword evidence="12" id="KW-1185">Reference proteome</keyword>
<organism evidence="11 12">
    <name type="scientific">Actinoallomurus bryophytorum</name>
    <dbReference type="NCBI Taxonomy" id="1490222"/>
    <lineage>
        <taxon>Bacteria</taxon>
        <taxon>Bacillati</taxon>
        <taxon>Actinomycetota</taxon>
        <taxon>Actinomycetes</taxon>
        <taxon>Streptosporangiales</taxon>
        <taxon>Thermomonosporaceae</taxon>
        <taxon>Actinoallomurus</taxon>
    </lineage>
</organism>
<evidence type="ECO:0000256" key="9">
    <source>
        <dbReference type="ARBA" id="ARBA00023014"/>
    </source>
</evidence>
<feature type="domain" description="NADH-ubiquinone oxidoreductase 51kDa subunit iron-sulphur binding" evidence="10">
    <location>
        <begin position="312"/>
        <end position="357"/>
    </location>
</feature>
<dbReference type="Gene3D" id="3.40.50.11540">
    <property type="entry name" value="NADH-ubiquinone oxidoreductase 51kDa subunit"/>
    <property type="match status" value="1"/>
</dbReference>
<dbReference type="GO" id="GO:0003954">
    <property type="term" value="F:NADH dehydrogenase activity"/>
    <property type="evidence" value="ECO:0007669"/>
    <property type="project" value="TreeGrafter"/>
</dbReference>
<dbReference type="GO" id="GO:0051539">
    <property type="term" value="F:4 iron, 4 sulfur cluster binding"/>
    <property type="evidence" value="ECO:0007669"/>
    <property type="project" value="UniProtKB-KW"/>
</dbReference>
<keyword evidence="7" id="KW-0479">Metal-binding</keyword>
<keyword evidence="5" id="KW-0285">Flavoprotein</keyword>
<evidence type="ECO:0000256" key="4">
    <source>
        <dbReference type="ARBA" id="ARBA00022485"/>
    </source>
</evidence>
<keyword evidence="11" id="KW-0830">Ubiquinone</keyword>
<keyword evidence="8" id="KW-0408">Iron</keyword>
<accession>A0A543CUE4</accession>
<dbReference type="Gene3D" id="3.30.70.20">
    <property type="match status" value="1"/>
</dbReference>
<dbReference type="InterPro" id="IPR050837">
    <property type="entry name" value="ComplexI_51kDa_subunit"/>
</dbReference>
<dbReference type="InterPro" id="IPR037225">
    <property type="entry name" value="Nuo51_FMN-bd_sf"/>
</dbReference>
<gene>
    <name evidence="11" type="ORF">FB559_6201</name>
</gene>
<dbReference type="SUPFAM" id="SSF140490">
    <property type="entry name" value="Nqo1C-terminal domain-like"/>
    <property type="match status" value="1"/>
</dbReference>
<sequence length="492" mass="50808">MTDFAYLGPVRLLSGLDRLPRVDWAAHQAIHGAFQTVSLEELLAVATKVDLRGRGGAAFPFARKMTAVASAAHARGSQTVVLVNATEGEPASTKDHFLLAHTPHLILDGAMLAARALGAREAVIAVTDRGQARQSIRNAVTESRLGAFVRVVSLPERFVTGESGALVNCVNGGLPLPPGRKVRTSDNGVDGLPTLLSNAETFAQLALLSELGPDRYASVGTPEEPGTVLLTVWGPSGQPCVVETPTGVPLVQVLDLCGTDVGQGVLIGGYHGKWLSPAAAESAQVSRTDLKRAGGFLGAGLILPLSPEVCPLGEVARVAAYLGAESSGQCGPCRLGLPALAQALGLLASGEQGAEALAAVQHGAQTVPGRGACNHPDGAIRFVSSALTTFADDVETHLASGTCGRPVRGLLPVVRDDPPLPQDETHSLRLEVDWTRCAAHGLCGQLAPGLVRLDENGYPIIEDADVPGALVAEAQEAVEKCPALALRLGEAG</sequence>
<dbReference type="GO" id="GO:0046872">
    <property type="term" value="F:metal ion binding"/>
    <property type="evidence" value="ECO:0007669"/>
    <property type="project" value="UniProtKB-KW"/>
</dbReference>
<dbReference type="RefSeq" id="WP_141960069.1">
    <property type="nucleotide sequence ID" value="NZ_VFOZ01000001.1"/>
</dbReference>
<dbReference type="GO" id="GO:0045333">
    <property type="term" value="P:cellular respiration"/>
    <property type="evidence" value="ECO:0007669"/>
    <property type="project" value="TreeGrafter"/>
</dbReference>
<dbReference type="SUPFAM" id="SSF142984">
    <property type="entry name" value="Nqo1 middle domain-like"/>
    <property type="match status" value="1"/>
</dbReference>
<dbReference type="EMBL" id="VFOZ01000001">
    <property type="protein sequence ID" value="TQM00488.1"/>
    <property type="molecule type" value="Genomic_DNA"/>
</dbReference>
<comment type="caution">
    <text evidence="11">The sequence shown here is derived from an EMBL/GenBank/DDBJ whole genome shotgun (WGS) entry which is preliminary data.</text>
</comment>